<sequence length="75" mass="8220">MVIPDLFQALSCGYYRRSLDTTKEVMPAKDILPECESPSNTESDRDPNTDELPSKPADGDNDSAKSVVGEIPSQF</sequence>
<dbReference type="EMBL" id="WIXE01004905">
    <property type="protein sequence ID" value="KAK5982612.1"/>
    <property type="molecule type" value="Genomic_DNA"/>
</dbReference>
<protein>
    <submittedName>
        <fullName evidence="2">Uncharacterized protein</fullName>
    </submittedName>
</protein>
<evidence type="ECO:0000313" key="3">
    <source>
        <dbReference type="Proteomes" id="UP001331761"/>
    </source>
</evidence>
<dbReference type="AlphaFoldDB" id="A0AAN8FPG1"/>
<evidence type="ECO:0000313" key="2">
    <source>
        <dbReference type="EMBL" id="KAK5982612.1"/>
    </source>
</evidence>
<gene>
    <name evidence="2" type="ORF">GCK32_014611</name>
</gene>
<dbReference type="Proteomes" id="UP001331761">
    <property type="component" value="Unassembled WGS sequence"/>
</dbReference>
<accession>A0AAN8FPG1</accession>
<proteinExistence type="predicted"/>
<name>A0AAN8FPG1_TRICO</name>
<keyword evidence="3" id="KW-1185">Reference proteome</keyword>
<evidence type="ECO:0000256" key="1">
    <source>
        <dbReference type="SAM" id="MobiDB-lite"/>
    </source>
</evidence>
<feature type="region of interest" description="Disordered" evidence="1">
    <location>
        <begin position="27"/>
        <end position="75"/>
    </location>
</feature>
<comment type="caution">
    <text evidence="2">The sequence shown here is derived from an EMBL/GenBank/DDBJ whole genome shotgun (WGS) entry which is preliminary data.</text>
</comment>
<organism evidence="2 3">
    <name type="scientific">Trichostrongylus colubriformis</name>
    <name type="common">Black scour worm</name>
    <dbReference type="NCBI Taxonomy" id="6319"/>
    <lineage>
        <taxon>Eukaryota</taxon>
        <taxon>Metazoa</taxon>
        <taxon>Ecdysozoa</taxon>
        <taxon>Nematoda</taxon>
        <taxon>Chromadorea</taxon>
        <taxon>Rhabditida</taxon>
        <taxon>Rhabditina</taxon>
        <taxon>Rhabditomorpha</taxon>
        <taxon>Strongyloidea</taxon>
        <taxon>Trichostrongylidae</taxon>
        <taxon>Trichostrongylus</taxon>
    </lineage>
</organism>
<reference evidence="2 3" key="1">
    <citation type="submission" date="2019-10" db="EMBL/GenBank/DDBJ databases">
        <title>Assembly and Annotation for the nematode Trichostrongylus colubriformis.</title>
        <authorList>
            <person name="Martin J."/>
        </authorList>
    </citation>
    <scope>NUCLEOTIDE SEQUENCE [LARGE SCALE GENOMIC DNA]</scope>
    <source>
        <strain evidence="2">G859</strain>
        <tissue evidence="2">Whole worm</tissue>
    </source>
</reference>